<name>A0A5B7EK30_PORTR</name>
<evidence type="ECO:0000313" key="2">
    <source>
        <dbReference type="Proteomes" id="UP000324222"/>
    </source>
</evidence>
<dbReference type="Proteomes" id="UP000324222">
    <property type="component" value="Unassembled WGS sequence"/>
</dbReference>
<gene>
    <name evidence="1" type="ORF">E2C01_028293</name>
</gene>
<dbReference type="EMBL" id="VSRR010003153">
    <property type="protein sequence ID" value="MPC34890.1"/>
    <property type="molecule type" value="Genomic_DNA"/>
</dbReference>
<protein>
    <submittedName>
        <fullName evidence="1">Uncharacterized protein</fullName>
    </submittedName>
</protein>
<evidence type="ECO:0000313" key="1">
    <source>
        <dbReference type="EMBL" id="MPC34890.1"/>
    </source>
</evidence>
<dbReference type="AlphaFoldDB" id="A0A5B7EK30"/>
<comment type="caution">
    <text evidence="1">The sequence shown here is derived from an EMBL/GenBank/DDBJ whole genome shotgun (WGS) entry which is preliminary data.</text>
</comment>
<organism evidence="1 2">
    <name type="scientific">Portunus trituberculatus</name>
    <name type="common">Swimming crab</name>
    <name type="synonym">Neptunus trituberculatus</name>
    <dbReference type="NCBI Taxonomy" id="210409"/>
    <lineage>
        <taxon>Eukaryota</taxon>
        <taxon>Metazoa</taxon>
        <taxon>Ecdysozoa</taxon>
        <taxon>Arthropoda</taxon>
        <taxon>Crustacea</taxon>
        <taxon>Multicrustacea</taxon>
        <taxon>Malacostraca</taxon>
        <taxon>Eumalacostraca</taxon>
        <taxon>Eucarida</taxon>
        <taxon>Decapoda</taxon>
        <taxon>Pleocyemata</taxon>
        <taxon>Brachyura</taxon>
        <taxon>Eubrachyura</taxon>
        <taxon>Portunoidea</taxon>
        <taxon>Portunidae</taxon>
        <taxon>Portuninae</taxon>
        <taxon>Portunus</taxon>
    </lineage>
</organism>
<keyword evidence="2" id="KW-1185">Reference proteome</keyword>
<proteinExistence type="predicted"/>
<reference evidence="1 2" key="1">
    <citation type="submission" date="2019-05" db="EMBL/GenBank/DDBJ databases">
        <title>Another draft genome of Portunus trituberculatus and its Hox gene families provides insights of decapod evolution.</title>
        <authorList>
            <person name="Jeong J.-H."/>
            <person name="Song I."/>
            <person name="Kim S."/>
            <person name="Choi T."/>
            <person name="Kim D."/>
            <person name="Ryu S."/>
            <person name="Kim W."/>
        </authorList>
    </citation>
    <scope>NUCLEOTIDE SEQUENCE [LARGE SCALE GENOMIC DNA]</scope>
    <source>
        <tissue evidence="1">Muscle</tissue>
    </source>
</reference>
<sequence length="74" mass="8314">MASCVRHPPADKGERRRHLWLTLLIQTTSHGHASQTPPSCWVLQTSPEDLSLTPFFSAILEDLTPYLLSIQDDS</sequence>
<accession>A0A5B7EK30</accession>